<dbReference type="Gene3D" id="1.10.10.10">
    <property type="entry name" value="Winged helix-like DNA-binding domain superfamily/Winged helix DNA-binding domain"/>
    <property type="match status" value="1"/>
</dbReference>
<organism evidence="7 8">
    <name type="scientific">Azospirillum oryzae</name>
    <dbReference type="NCBI Taxonomy" id="286727"/>
    <lineage>
        <taxon>Bacteria</taxon>
        <taxon>Pseudomonadati</taxon>
        <taxon>Pseudomonadota</taxon>
        <taxon>Alphaproteobacteria</taxon>
        <taxon>Rhodospirillales</taxon>
        <taxon>Azospirillaceae</taxon>
        <taxon>Azospirillum</taxon>
    </lineage>
</organism>
<evidence type="ECO:0000259" key="6">
    <source>
        <dbReference type="PROSITE" id="PS50931"/>
    </source>
</evidence>
<feature type="domain" description="HTH lysR-type" evidence="6">
    <location>
        <begin position="4"/>
        <end position="61"/>
    </location>
</feature>
<reference evidence="7 8" key="1">
    <citation type="submission" date="2017-04" db="EMBL/GenBank/DDBJ databases">
        <authorList>
            <person name="Afonso C.L."/>
            <person name="Miller P.J."/>
            <person name="Scott M.A."/>
            <person name="Spackman E."/>
            <person name="Goraichik I."/>
            <person name="Dimitrov K.M."/>
            <person name="Suarez D.L."/>
            <person name="Swayne D.E."/>
        </authorList>
    </citation>
    <scope>NUCLEOTIDE SEQUENCE [LARGE SCALE GENOMIC DNA]</scope>
    <source>
        <strain evidence="7 8">A2P</strain>
    </source>
</reference>
<dbReference type="InterPro" id="IPR005119">
    <property type="entry name" value="LysR_subst-bd"/>
</dbReference>
<evidence type="ECO:0000313" key="7">
    <source>
        <dbReference type="EMBL" id="SMF20549.1"/>
    </source>
</evidence>
<dbReference type="Gene3D" id="3.40.190.290">
    <property type="match status" value="1"/>
</dbReference>
<dbReference type="InterPro" id="IPR000847">
    <property type="entry name" value="LysR_HTH_N"/>
</dbReference>
<dbReference type="SUPFAM" id="SSF46785">
    <property type="entry name" value="Winged helix' DNA-binding domain"/>
    <property type="match status" value="1"/>
</dbReference>
<dbReference type="InterPro" id="IPR036388">
    <property type="entry name" value="WH-like_DNA-bd_sf"/>
</dbReference>
<dbReference type="FunFam" id="1.10.10.10:FF:000001">
    <property type="entry name" value="LysR family transcriptional regulator"/>
    <property type="match status" value="1"/>
</dbReference>
<protein>
    <submittedName>
        <fullName evidence="7">Transcriptional regulator, LysR family</fullName>
    </submittedName>
</protein>
<gene>
    <name evidence="7" type="ORF">SAMN02982917_0909</name>
</gene>
<keyword evidence="2" id="KW-0805">Transcription regulation</keyword>
<dbReference type="CDD" id="cd05466">
    <property type="entry name" value="PBP2_LTTR_substrate"/>
    <property type="match status" value="1"/>
</dbReference>
<keyword evidence="3" id="KW-0238">DNA-binding</keyword>
<dbReference type="RefSeq" id="WP_244560493.1">
    <property type="nucleotide sequence ID" value="NZ_FXAK01000001.1"/>
</dbReference>
<keyword evidence="4" id="KW-0804">Transcription</keyword>
<dbReference type="STRING" id="286727.SAMN02982917_0909"/>
<dbReference type="PANTHER" id="PTHR30126">
    <property type="entry name" value="HTH-TYPE TRANSCRIPTIONAL REGULATOR"/>
    <property type="match status" value="1"/>
</dbReference>
<evidence type="ECO:0000256" key="5">
    <source>
        <dbReference type="SAM" id="MobiDB-lite"/>
    </source>
</evidence>
<evidence type="ECO:0000313" key="8">
    <source>
        <dbReference type="Proteomes" id="UP000192936"/>
    </source>
</evidence>
<evidence type="ECO:0000256" key="3">
    <source>
        <dbReference type="ARBA" id="ARBA00023125"/>
    </source>
</evidence>
<evidence type="ECO:0000256" key="1">
    <source>
        <dbReference type="ARBA" id="ARBA00009437"/>
    </source>
</evidence>
<dbReference type="PRINTS" id="PR00039">
    <property type="entry name" value="HTHLYSR"/>
</dbReference>
<feature type="region of interest" description="Disordered" evidence="5">
    <location>
        <begin position="301"/>
        <end position="323"/>
    </location>
</feature>
<dbReference type="PANTHER" id="PTHR30126:SF98">
    <property type="entry name" value="HTH-TYPE TRANSCRIPTIONAL ACTIVATOR BAUR"/>
    <property type="match status" value="1"/>
</dbReference>
<proteinExistence type="inferred from homology"/>
<comment type="similarity">
    <text evidence="1">Belongs to the LysR transcriptional regulatory family.</text>
</comment>
<evidence type="ECO:0000256" key="4">
    <source>
        <dbReference type="ARBA" id="ARBA00023163"/>
    </source>
</evidence>
<dbReference type="EMBL" id="FXAK01000001">
    <property type="protein sequence ID" value="SMF20549.1"/>
    <property type="molecule type" value="Genomic_DNA"/>
</dbReference>
<sequence length="323" mass="35078">MRDLNYHHLFYFQAVAHDGNLTRTAARLNLTQSALSVQIRKLEERLGHALFEREGRQLRLTEAGRIALDHADSIFALGEELVGTLKESGRSRRALRVGAQATLSRNFQIGFLRPILGQEDVDVILRSGSQAELLQALEALNLDVVLMNRAPAGDAASPFVAHRLAEQPVTLVGTPRRAAGGGTIAELLTGHPVILPTADSSVRIAFDALADRIGIRPQIAAEVDDMAMMRLLAREDVGLAVLPPIVVKDELASGRLHAADVLPGITETFYAVTVRRRFPNALLRALLSADGTVVEDTVIEDKVPSPVPGERGDPRRRRGESEG</sequence>
<dbReference type="GO" id="GO:0003700">
    <property type="term" value="F:DNA-binding transcription factor activity"/>
    <property type="evidence" value="ECO:0007669"/>
    <property type="project" value="InterPro"/>
</dbReference>
<dbReference type="PROSITE" id="PS50931">
    <property type="entry name" value="HTH_LYSR"/>
    <property type="match status" value="1"/>
</dbReference>
<dbReference type="SUPFAM" id="SSF53850">
    <property type="entry name" value="Periplasmic binding protein-like II"/>
    <property type="match status" value="1"/>
</dbReference>
<feature type="compositionally biased region" description="Basic residues" evidence="5">
    <location>
        <begin position="314"/>
        <end position="323"/>
    </location>
</feature>
<dbReference type="Pfam" id="PF00126">
    <property type="entry name" value="HTH_1"/>
    <property type="match status" value="1"/>
</dbReference>
<dbReference type="Proteomes" id="UP000192936">
    <property type="component" value="Unassembled WGS sequence"/>
</dbReference>
<accession>A0A1X7DS44</accession>
<dbReference type="Pfam" id="PF03466">
    <property type="entry name" value="LysR_substrate"/>
    <property type="match status" value="1"/>
</dbReference>
<evidence type="ECO:0000256" key="2">
    <source>
        <dbReference type="ARBA" id="ARBA00023015"/>
    </source>
</evidence>
<dbReference type="AlphaFoldDB" id="A0A1X7DS44"/>
<name>A0A1X7DS44_9PROT</name>
<dbReference type="InterPro" id="IPR036390">
    <property type="entry name" value="WH_DNA-bd_sf"/>
</dbReference>
<dbReference type="GO" id="GO:0000976">
    <property type="term" value="F:transcription cis-regulatory region binding"/>
    <property type="evidence" value="ECO:0007669"/>
    <property type="project" value="TreeGrafter"/>
</dbReference>